<evidence type="ECO:0000313" key="5">
    <source>
        <dbReference type="Proteomes" id="UP000604825"/>
    </source>
</evidence>
<dbReference type="OrthoDB" id="78088at2759"/>
<feature type="region of interest" description="Disordered" evidence="2">
    <location>
        <begin position="128"/>
        <end position="184"/>
    </location>
</feature>
<evidence type="ECO:0000313" key="4">
    <source>
        <dbReference type="EMBL" id="CAD6213068.1"/>
    </source>
</evidence>
<dbReference type="AlphaFoldDB" id="A0A811MZG4"/>
<proteinExistence type="inferred from homology"/>
<feature type="compositionally biased region" description="Basic residues" evidence="2">
    <location>
        <begin position="689"/>
        <end position="700"/>
    </location>
</feature>
<name>A0A811MZG4_9POAL</name>
<comment type="caution">
    <text evidence="4">The sequence shown here is derived from an EMBL/GenBank/DDBJ whole genome shotgun (WGS) entry which is preliminary data.</text>
</comment>
<organism evidence="4 5">
    <name type="scientific">Miscanthus lutarioriparius</name>
    <dbReference type="NCBI Taxonomy" id="422564"/>
    <lineage>
        <taxon>Eukaryota</taxon>
        <taxon>Viridiplantae</taxon>
        <taxon>Streptophyta</taxon>
        <taxon>Embryophyta</taxon>
        <taxon>Tracheophyta</taxon>
        <taxon>Spermatophyta</taxon>
        <taxon>Magnoliopsida</taxon>
        <taxon>Liliopsida</taxon>
        <taxon>Poales</taxon>
        <taxon>Poaceae</taxon>
        <taxon>PACMAD clade</taxon>
        <taxon>Panicoideae</taxon>
        <taxon>Andropogonodae</taxon>
        <taxon>Andropogoneae</taxon>
        <taxon>Saccharinae</taxon>
        <taxon>Miscanthus</taxon>
    </lineage>
</organism>
<feature type="region of interest" description="Disordered" evidence="2">
    <location>
        <begin position="1"/>
        <end position="87"/>
    </location>
</feature>
<dbReference type="EMBL" id="CAJGYO010000002">
    <property type="protein sequence ID" value="CAD6213068.1"/>
    <property type="molecule type" value="Genomic_DNA"/>
</dbReference>
<evidence type="ECO:0000259" key="3">
    <source>
        <dbReference type="Pfam" id="PF07814"/>
    </source>
</evidence>
<feature type="region of interest" description="Disordered" evidence="2">
    <location>
        <begin position="591"/>
        <end position="610"/>
    </location>
</feature>
<comment type="similarity">
    <text evidence="1">Belongs to the WAPL family.</text>
</comment>
<accession>A0A811MZG4</accession>
<protein>
    <recommendedName>
        <fullName evidence="3">Wings apart-like protein C-terminal domain-containing protein</fullName>
    </recommendedName>
</protein>
<dbReference type="PANTHER" id="PTHR22100">
    <property type="entry name" value="WINGS APART-LIKE PROTEIN HOMOLOG"/>
    <property type="match status" value="1"/>
</dbReference>
<dbReference type="Pfam" id="PF07814">
    <property type="entry name" value="WAPL"/>
    <property type="match status" value="1"/>
</dbReference>
<dbReference type="FunFam" id="1.25.10.10:FF:000519">
    <property type="entry name" value="WAPL (Wings apart-like protein regulation of heterochromatin) protein"/>
    <property type="match status" value="1"/>
</dbReference>
<dbReference type="PANTHER" id="PTHR22100:SF13">
    <property type="entry name" value="WINGS APART-LIKE PROTEIN HOMOLOG"/>
    <property type="match status" value="1"/>
</dbReference>
<dbReference type="InterPro" id="IPR039874">
    <property type="entry name" value="WAPL"/>
</dbReference>
<keyword evidence="5" id="KW-1185">Reference proteome</keyword>
<feature type="compositionally biased region" description="Low complexity" evidence="2">
    <location>
        <begin position="591"/>
        <end position="606"/>
    </location>
</feature>
<feature type="domain" description="Wings apart-like protein C-terminal" evidence="3">
    <location>
        <begin position="192"/>
        <end position="788"/>
    </location>
</feature>
<gene>
    <name evidence="4" type="ORF">NCGR_LOCUS8777</name>
</gene>
<dbReference type="InterPro" id="IPR022771">
    <property type="entry name" value="WAPL_C"/>
</dbReference>
<evidence type="ECO:0000256" key="2">
    <source>
        <dbReference type="SAM" id="MobiDB-lite"/>
    </source>
</evidence>
<feature type="compositionally biased region" description="Pro residues" evidence="2">
    <location>
        <begin position="40"/>
        <end position="62"/>
    </location>
</feature>
<feature type="region of interest" description="Disordered" evidence="2">
    <location>
        <begin position="683"/>
        <end position="703"/>
    </location>
</feature>
<dbReference type="Gene3D" id="1.25.10.10">
    <property type="entry name" value="Leucine-rich Repeat Variant"/>
    <property type="match status" value="2"/>
</dbReference>
<dbReference type="InterPro" id="IPR011989">
    <property type="entry name" value="ARM-like"/>
</dbReference>
<feature type="compositionally biased region" description="Polar residues" evidence="2">
    <location>
        <begin position="131"/>
        <end position="147"/>
    </location>
</feature>
<dbReference type="Proteomes" id="UP000604825">
    <property type="component" value="Unassembled WGS sequence"/>
</dbReference>
<evidence type="ECO:0000256" key="1">
    <source>
        <dbReference type="ARBA" id="ARBA00006854"/>
    </source>
</evidence>
<reference evidence="4" key="1">
    <citation type="submission" date="2020-10" db="EMBL/GenBank/DDBJ databases">
        <authorList>
            <person name="Han B."/>
            <person name="Lu T."/>
            <person name="Zhao Q."/>
            <person name="Huang X."/>
            <person name="Zhao Y."/>
        </authorList>
    </citation>
    <scope>NUCLEOTIDE SEQUENCE</scope>
</reference>
<sequence>MFPTNPRAERLRLNRTNQTTPISRPHSPVTQPERAEAELPAPPNQIPHPKQLPLPTHLPNPPQRVANDANGPKPTPKSSPLSPRIDDGAGAMILRTYGRRSRSFSDGGGGVSSSQDAFDFDADADADVLGSSASQPLPPSQEFSSTWDFDEDPPPSPPRSQPEGRRRGRGGARRGGGGWELAEAPAVAPTATLMEAEEYGEMMESVDEVTFALDGLRPAAQKRTRRASLLALLGICASAERRRVLRSQGLVQQIIEAILVLDIDDPPCAIAAGAILFVLASDVQDNNSLDSETCVHFLLKLLNPPVNVVDAKAPSIGSKLLGISKFQILNGSNKDADSSSEDILLKVEEILLSCKEIKPLDRDDKRTTRPELCSKWLALLTMEKACLSAVALEDTSDMVLKLGGNFKETLRQSGGLDNIFNVMVNCHSELEKLVKDASTTAVEGKEGAPPQSTALLLKCLKILENATFLSDNNKTHLLSMSRKLSPKCPSLPFVGVILSIIELLSALSLLQKPSPVSRKADPKNTEVCNGACSADSRGLSLLNHHSNCNNSKKKSLLLNPRHQDCSSSKSEASHVTISSSSVVSQSQRTLNSSSFSSDGASSGSLGVKHSNGASLKLNVRKDRSKTNTIRGSSGWISIKAHTSDWNSREMAKKRRLSENVHTDLSNGGDDPFAFDDIDQEPSNWDLFGPKRKSPRKRAKRSNGEVLDDCGTAVMGSPELCQPEDIYQSGATSDSKAVDESNLLEDCLLASVKVLMNLANENPSGCEQIASCGGINTMASLIIKHFPSFDFSMDSNNQMKERVSFGDLLSSQNSKSLQIKTKQLRDYELDFLVAILGLLVNLVEKDSLNRVRLANARVSVNLSQNPDSKEVQRDVIPLICSIFLASQGTGETAEAISPDDEESLLQGEREAEMMIVEAYAALVLAFLSTESMKVRGAISSCLPDNNLKVLVPVLERFVSFHLQLNMMTRETHSAVTEVIERCRQS</sequence>